<organism evidence="9 10">
    <name type="scientific">Alternaria dauci</name>
    <dbReference type="NCBI Taxonomy" id="48095"/>
    <lineage>
        <taxon>Eukaryota</taxon>
        <taxon>Fungi</taxon>
        <taxon>Dikarya</taxon>
        <taxon>Ascomycota</taxon>
        <taxon>Pezizomycotina</taxon>
        <taxon>Dothideomycetes</taxon>
        <taxon>Pleosporomycetidae</taxon>
        <taxon>Pleosporales</taxon>
        <taxon>Pleosporineae</taxon>
        <taxon>Pleosporaceae</taxon>
        <taxon>Alternaria</taxon>
        <taxon>Alternaria sect. Porri</taxon>
    </lineage>
</organism>
<feature type="region of interest" description="Disordered" evidence="6">
    <location>
        <begin position="1497"/>
        <end position="1531"/>
    </location>
</feature>
<evidence type="ECO:0000259" key="7">
    <source>
        <dbReference type="Pfam" id="PF04182"/>
    </source>
</evidence>
<evidence type="ECO:0000256" key="6">
    <source>
        <dbReference type="SAM" id="MobiDB-lite"/>
    </source>
</evidence>
<dbReference type="Pfam" id="PF20222">
    <property type="entry name" value="DUF6581"/>
    <property type="match status" value="1"/>
</dbReference>
<dbReference type="Pfam" id="PF04182">
    <property type="entry name" value="B-block_TFIIIC"/>
    <property type="match status" value="1"/>
</dbReference>
<feature type="compositionally biased region" description="Basic and acidic residues" evidence="6">
    <location>
        <begin position="1656"/>
        <end position="1665"/>
    </location>
</feature>
<feature type="compositionally biased region" description="Polar residues" evidence="6">
    <location>
        <begin position="1501"/>
        <end position="1511"/>
    </location>
</feature>
<dbReference type="InterPro" id="IPR044210">
    <property type="entry name" value="Tfc3-like"/>
</dbReference>
<evidence type="ECO:0000256" key="4">
    <source>
        <dbReference type="ARBA" id="ARBA00023163"/>
    </source>
</evidence>
<feature type="compositionally biased region" description="Polar residues" evidence="6">
    <location>
        <begin position="1138"/>
        <end position="1156"/>
    </location>
</feature>
<gene>
    <name evidence="9" type="ORF">ACET3X_004399</name>
</gene>
<feature type="compositionally biased region" description="Low complexity" evidence="6">
    <location>
        <begin position="900"/>
        <end position="915"/>
    </location>
</feature>
<feature type="compositionally biased region" description="Basic and acidic residues" evidence="6">
    <location>
        <begin position="1776"/>
        <end position="1788"/>
    </location>
</feature>
<dbReference type="Proteomes" id="UP001578633">
    <property type="component" value="Chromosome 3"/>
</dbReference>
<dbReference type="PANTHER" id="PTHR15180">
    <property type="entry name" value="GENERAL TRANSCRIPTION FACTOR 3C POLYPEPTIDE 1"/>
    <property type="match status" value="1"/>
</dbReference>
<evidence type="ECO:0000256" key="5">
    <source>
        <dbReference type="ARBA" id="ARBA00023242"/>
    </source>
</evidence>
<accession>A0ABR3UMT0</accession>
<evidence type="ECO:0000256" key="3">
    <source>
        <dbReference type="ARBA" id="ARBA00023125"/>
    </source>
</evidence>
<dbReference type="PANTHER" id="PTHR15180:SF1">
    <property type="entry name" value="GENERAL TRANSCRIPTION FACTOR 3C POLYPEPTIDE 1"/>
    <property type="match status" value="1"/>
</dbReference>
<feature type="compositionally biased region" description="Polar residues" evidence="6">
    <location>
        <begin position="2403"/>
        <end position="2418"/>
    </location>
</feature>
<feature type="region of interest" description="Disordered" evidence="6">
    <location>
        <begin position="1241"/>
        <end position="1311"/>
    </location>
</feature>
<sequence length="2447" mass="272387">MATGYDKLLEFLLSEIALRGVQGASSADFRHFIDVFYDQAVDNHEPAISGNGKNDVSSAGLGRAFYERLWQWLTDHPDIRIVYQHEVRHFTLSEFEAAELHETGTIGEAHPTNLDQLSNNTVGTAMRPSKALCSLKDSLRQRILENGYDQKELVARSSGPTAHTPVPRPIRNLPSKPSRTVEAFDEPDSSITAPRLYASQSRVWQALTGHGIDLKKVPSMEFVLLSLIAARGAAGITQPELINISGQDKRSVPKRTDELARKNYIAKISVQSNKMRTSLCIHAKFVSQNTFIKSSAMEDVYQEDGTFVVRNFAQLLYNVVGQGGIVPTRSIREKLEVPMSRWNKRATQGALIRLDQSGMIKRRRVLKKASSDKWITCIQVLREPQEEDLKNLGFRRVAELPSDSVDELPDEDINGESLLKDLDADMPDDANANADNHVDAKSVANNTDSIPPQWIPDRFLPNIIFNATALGGAQGWDAEALRNRIVGPFWRRPIESYLVRVTCDWEKTQPIHLRHLAVIRDAGTTKPKKYIHYLYRTHENFQKAVDAKIAVWEGVVVSQEPGQSLVDQLVLDAWGFPTISAEDLVGETGSATLSEAGSAIVKPRKNGPRWDNAVAEEAGYKKLATSVLKVKTPGQTKRQKVAKEKPVRVPKAPKTSRKRPTIMLTPEEKTSLGLDADARLSKSVQAQILAHRQKTGDPSSLPDAVVNNRAKRQLSQPLLTTEERLALGLAAKGRLGIATENKIRAKRGLPQLVKKEKKQGTKATNEPAVLSKSQRIALGWTDHGRLPQAIIEGLRQEREDGVPMKDSKVIASWDAEMKRRKEETDKKKGAKSIPKQTVPTEDHDVSMENPDAEYVPDPAIAEPEAAIMSSNIIAGKRRAEDSVITPKTSKRRRNKETVSHRSSSRSIASMSPSPIDATSPLEEDPSVVRPDENCANDTNQLTSAQATHSVLATPPPARDSIIPSVEAKQSPRDMTTKIYVQPDTSKLDAHARITFDQYEQRRSPGLFLNPYMKQKVARGRPRKALMATFKLPHLADLEWFTSELVQEQAVDRVDYTASLEVGRTVVAQPSDNMVVSHQDLLSGAPPEPQAQVQSLVNSEASESRKTPLAETRSQSSLQPQSPGVTEPQEGVLDKEVPSRSTKSSTLSENEASQAGNEVSRAELFSSGPGSTITEDDDAKPATAASATIVEEQGNTCPEVVLRSSPPKVSLTPRMVGGWAPINASERSRTTPYQSPYTASVGSEALLSPDTPTSNQIGEEPAASTAEPPIPTSEADNPAPHSDAYHSVIVETPAPSVPGTKPRRAQTGGITGTQRALRQKLIEKIIDTCHGVFPGGGEMARPFLTLWKRTYPNIAEPSISTITETLRNMSADPRFKLKHWTFASQHKNMPGTATRRMYTRAHLNERSPEVLKLAHNMAQYSQQKDNVHRVSEKSLLYYPEEIRDLIGEVVSYQPIQAAPKDESIILNQLNPELEKQITEAKLRKRSIWQKQKRLEAKARKAQNAQVEQVSSKQTRDSNGAPRTKRARLASLNDKSKKLRRAPLYAASMGAFDEDSDDVADNEPAAKSGQIPLIWTRPIVAPVPEREQISDEEPPEDDESDDEATDWVAQQAQSIAANEQIPLSVTQPIAEESSSNVTAAESDSTKAKTSTLSASGEKSADESVVVKKDKKRVRIVAPRDQSSRKRARIATGKSMTAQDAESAYHSDTDNDARSASDIDDESEGSDNAVHSKTKKRKMRNFGGRQRGKLGPPPTLLERLTGLTGDPNDPIYQPPQRLHRPDKPSRSWSEQKRVRVNRFKKERQYAQATDSLDDFKKLFYTFVVVSSLSGEDGQIDWRLFKRIYDGDRFFDLAKAKKLWSWMQKHMSEQVSELTTTFQSLYLEAYETGKVAAIENPETHDWAGLVRWAMRKCAYPDLPLPILRQALQQFTVDESKYDILDRVLWYKAATADRTRTMLQLQQSFTAPLHRSRRAVWSSDDKLLKARSWIRANTATPQALYDANLAHEKFKDIGENVLVNVVGDLVDKQHLRMRKLKRLLPGRNYNFTQALAKKYTRLFQLDDFMNAVKVKKKMDAAFADDDPKQRFYNMSRCEEDGAFAAIMTMMNEGIVKLAPQLPSVNNEFDASLPKLSVWGFCEGGYNHRAIDRSRLFWDIHVVPTANYKFGNPLQPLSTPLSPRDDEPVVWPALPEPPLPGKHDAGALLPIWSSIDGQSVTWPWWYRVLNLVLQPLIFLAGATVSDIHSHCPEHTTELFEIQLVLDWLESIKAVTKTVGGGYITLPGFWAAFGDQLRDTEDDWFGEHVKRKAKNHEKQRWRVDYNLRHSTLHARKATGADAAPAEEGDVNVQEVDAVETSTSRAILKNPKQQYRIMHQALSSEKSHAEKNRSNTSSTHASATPQPEQVPTPDPTASNSHTPEATTTPSEDMEMGDTGMDAEGEEDIDAEGEIDDSMY</sequence>
<evidence type="ECO:0000313" key="10">
    <source>
        <dbReference type="Proteomes" id="UP001578633"/>
    </source>
</evidence>
<feature type="compositionally biased region" description="Low complexity" evidence="6">
    <location>
        <begin position="1645"/>
        <end position="1655"/>
    </location>
</feature>
<comment type="caution">
    <text evidence="9">The sequence shown here is derived from an EMBL/GenBank/DDBJ whole genome shotgun (WGS) entry which is preliminary data.</text>
</comment>
<reference evidence="9 10" key="1">
    <citation type="submission" date="2024-09" db="EMBL/GenBank/DDBJ databases">
        <title>T2T genomes of carrot and Alternaria dauci and their utility for understanding host-pathogen interaction during carrot leaf blight disease.</title>
        <authorList>
            <person name="Liu W."/>
            <person name="Xu S."/>
            <person name="Ou C."/>
            <person name="Liu X."/>
            <person name="Zhuang F."/>
            <person name="Deng X.W."/>
        </authorList>
    </citation>
    <scope>NUCLEOTIDE SEQUENCE [LARGE SCALE GENOMIC DNA]</scope>
    <source>
        <strain evidence="9 10">A2016</strain>
    </source>
</reference>
<feature type="compositionally biased region" description="Polar residues" evidence="6">
    <location>
        <begin position="1111"/>
        <end position="1123"/>
    </location>
</feature>
<feature type="region of interest" description="Disordered" evidence="6">
    <location>
        <begin position="878"/>
        <end position="972"/>
    </location>
</feature>
<keyword evidence="5" id="KW-0539">Nucleus</keyword>
<keyword evidence="10" id="KW-1185">Reference proteome</keyword>
<feature type="compositionally biased region" description="Polar residues" evidence="6">
    <location>
        <begin position="1606"/>
        <end position="1639"/>
    </location>
</feature>
<keyword evidence="4" id="KW-0804">Transcription</keyword>
<feature type="region of interest" description="Disordered" evidence="6">
    <location>
        <begin position="154"/>
        <end position="187"/>
    </location>
</feature>
<feature type="domain" description="Transcription factor tau subunit sfc3/Tfc3 C-terminal" evidence="8">
    <location>
        <begin position="1808"/>
        <end position="2238"/>
    </location>
</feature>
<dbReference type="GeneID" id="96084721"/>
<feature type="compositionally biased region" description="Basic and acidic residues" evidence="6">
    <location>
        <begin position="815"/>
        <end position="827"/>
    </location>
</feature>
<keyword evidence="2" id="KW-0597">Phosphoprotein</keyword>
<evidence type="ECO:0008006" key="11">
    <source>
        <dbReference type="Google" id="ProtNLM"/>
    </source>
</evidence>
<feature type="compositionally biased region" description="Basic and acidic residues" evidence="6">
    <location>
        <begin position="1700"/>
        <end position="1714"/>
    </location>
</feature>
<feature type="region of interest" description="Disordered" evidence="6">
    <location>
        <begin position="810"/>
        <end position="849"/>
    </location>
</feature>
<feature type="domain" description="B-block binding subunit of TFIIIC" evidence="7">
    <location>
        <begin position="219"/>
        <end position="287"/>
    </location>
</feature>
<dbReference type="RefSeq" id="XP_069308377.1">
    <property type="nucleotide sequence ID" value="XM_069450599.1"/>
</dbReference>
<feature type="region of interest" description="Disordered" evidence="6">
    <location>
        <begin position="1078"/>
        <end position="1187"/>
    </location>
</feature>
<evidence type="ECO:0000313" key="9">
    <source>
        <dbReference type="EMBL" id="KAL1797793.1"/>
    </source>
</evidence>
<evidence type="ECO:0000256" key="1">
    <source>
        <dbReference type="ARBA" id="ARBA00004123"/>
    </source>
</evidence>
<dbReference type="InterPro" id="IPR007309">
    <property type="entry name" value="TFIIIC_Bblock-bd"/>
</dbReference>
<name>A0ABR3UMT0_9PLEO</name>
<feature type="compositionally biased region" description="Polar residues" evidence="6">
    <location>
        <begin position="1090"/>
        <end position="1100"/>
    </location>
</feature>
<feature type="region of interest" description="Disordered" evidence="6">
    <location>
        <begin position="632"/>
        <end position="658"/>
    </location>
</feature>
<evidence type="ECO:0000259" key="8">
    <source>
        <dbReference type="Pfam" id="PF20222"/>
    </source>
</evidence>
<evidence type="ECO:0000256" key="2">
    <source>
        <dbReference type="ARBA" id="ARBA00022553"/>
    </source>
</evidence>
<feature type="compositionally biased region" description="Acidic residues" evidence="6">
    <location>
        <begin position="1588"/>
        <end position="1603"/>
    </location>
</feature>
<feature type="compositionally biased region" description="Polar residues" evidence="6">
    <location>
        <begin position="935"/>
        <end position="950"/>
    </location>
</feature>
<feature type="compositionally biased region" description="Polar residues" evidence="6">
    <location>
        <begin position="2382"/>
        <end position="2395"/>
    </location>
</feature>
<comment type="subcellular location">
    <subcellularLocation>
        <location evidence="1">Nucleus</location>
    </subcellularLocation>
</comment>
<protein>
    <recommendedName>
        <fullName evidence="11">B-block binding subunit of TFIIIC domain-containing protein</fullName>
    </recommendedName>
</protein>
<keyword evidence="3" id="KW-0238">DNA-binding</keyword>
<dbReference type="EMBL" id="JBHGVX010000003">
    <property type="protein sequence ID" value="KAL1797793.1"/>
    <property type="molecule type" value="Genomic_DNA"/>
</dbReference>
<feature type="compositionally biased region" description="Acidic residues" evidence="6">
    <location>
        <begin position="2419"/>
        <end position="2447"/>
    </location>
</feature>
<proteinExistence type="predicted"/>
<feature type="region of interest" description="Disordered" evidence="6">
    <location>
        <begin position="2371"/>
        <end position="2447"/>
    </location>
</feature>
<feature type="region of interest" description="Disordered" evidence="6">
    <location>
        <begin position="1552"/>
        <end position="1788"/>
    </location>
</feature>
<dbReference type="InterPro" id="IPR046488">
    <property type="entry name" value="Sfc3/Tfc3_C"/>
</dbReference>